<dbReference type="KEGG" id="kne:92181265"/>
<evidence type="ECO:0000313" key="3">
    <source>
        <dbReference type="Proteomes" id="UP001388673"/>
    </source>
</evidence>
<evidence type="ECO:0000313" key="2">
    <source>
        <dbReference type="EMBL" id="KAK8853303.1"/>
    </source>
</evidence>
<feature type="region of interest" description="Disordered" evidence="1">
    <location>
        <begin position="281"/>
        <end position="313"/>
    </location>
</feature>
<evidence type="ECO:0008006" key="4">
    <source>
        <dbReference type="Google" id="ProtNLM"/>
    </source>
</evidence>
<dbReference type="EMBL" id="JBCAWK010000007">
    <property type="protein sequence ID" value="KAK8853303.1"/>
    <property type="molecule type" value="Genomic_DNA"/>
</dbReference>
<reference evidence="2 3" key="1">
    <citation type="journal article" date="2024" name="bioRxiv">
        <title>Comparative genomics of Cryptococcus and Kwoniella reveals pathogenesis evolution and contrasting karyotype dynamics via intercentromeric recombination or chromosome fusion.</title>
        <authorList>
            <person name="Coelho M.A."/>
            <person name="David-Palma M."/>
            <person name="Shea T."/>
            <person name="Bowers K."/>
            <person name="McGinley-Smith S."/>
            <person name="Mohammad A.W."/>
            <person name="Gnirke A."/>
            <person name="Yurkov A.M."/>
            <person name="Nowrousian M."/>
            <person name="Sun S."/>
            <person name="Cuomo C.A."/>
            <person name="Heitman J."/>
        </authorList>
    </citation>
    <scope>NUCLEOTIDE SEQUENCE [LARGE SCALE GENOMIC DNA]</scope>
    <source>
        <strain evidence="2 3">CBS 13917</strain>
    </source>
</reference>
<proteinExistence type="predicted"/>
<gene>
    <name evidence="2" type="ORF">IAR55_004007</name>
</gene>
<sequence length="440" mass="48037">MEGFSFDFATPDNQISITLPIGAPGSDEPLHSGKFLGTTMTQSSWSSLVLEGGFSSSPWRADHSRNYLATPSSIDPKRLHQTPYTPAKPSPCPISRDGDGCTNMPCTALGLTTGIEEEDYGVEEAILEDTDVDETDSDTEFTGREKKLSSVTFASSLLQSAVAEDTDVIDKVADKDQLIEADIRPSPLVAISDLPMQAAGVSQSKGQEQDVLITDYKTPSVRKMLIDQKKKTKKKSRSVIKTGLLAGSPQRRKTALPPTPTSPVKIERGVKAFVNLKSAAKIDQRSKRGHIAPKSSAVDSDGSVYAPSPTPPMVTMRKQIKTGAKQKSDNNLVCQATTEGAFEEGSPPSKNVRSKKKRIGDGRRSQNQRAQMKYRGKVKKRNEKVTNFAVDLLRLCRTHLKKGVLMTKVRTLMGELMRDLTGEDLCDEAFAQSFSARVEE</sequence>
<accession>A0AAW0YYA4</accession>
<name>A0AAW0YYA4_9TREE</name>
<dbReference type="GeneID" id="92181265"/>
<dbReference type="RefSeq" id="XP_066802489.1">
    <property type="nucleotide sequence ID" value="XM_066947110.1"/>
</dbReference>
<feature type="region of interest" description="Disordered" evidence="1">
    <location>
        <begin position="338"/>
        <end position="379"/>
    </location>
</feature>
<dbReference type="AlphaFoldDB" id="A0AAW0YYA4"/>
<dbReference type="Proteomes" id="UP001388673">
    <property type="component" value="Unassembled WGS sequence"/>
</dbReference>
<evidence type="ECO:0000256" key="1">
    <source>
        <dbReference type="SAM" id="MobiDB-lite"/>
    </source>
</evidence>
<protein>
    <recommendedName>
        <fullName evidence="4">BZIP domain-containing protein</fullName>
    </recommendedName>
</protein>
<keyword evidence="3" id="KW-1185">Reference proteome</keyword>
<feature type="region of interest" description="Disordered" evidence="1">
    <location>
        <begin position="70"/>
        <end position="91"/>
    </location>
</feature>
<comment type="caution">
    <text evidence="2">The sequence shown here is derived from an EMBL/GenBank/DDBJ whole genome shotgun (WGS) entry which is preliminary data.</text>
</comment>
<organism evidence="2 3">
    <name type="scientific">Kwoniella newhampshirensis</name>
    <dbReference type="NCBI Taxonomy" id="1651941"/>
    <lineage>
        <taxon>Eukaryota</taxon>
        <taxon>Fungi</taxon>
        <taxon>Dikarya</taxon>
        <taxon>Basidiomycota</taxon>
        <taxon>Agaricomycotina</taxon>
        <taxon>Tremellomycetes</taxon>
        <taxon>Tremellales</taxon>
        <taxon>Cryptococcaceae</taxon>
        <taxon>Kwoniella</taxon>
    </lineage>
</organism>
<feature type="region of interest" description="Disordered" evidence="1">
    <location>
        <begin position="230"/>
        <end position="264"/>
    </location>
</feature>